<sequence>MSSCSWMRASMLLFLLLSLLLAAAASANMQGGGRSLVNIDCGAECDRRCELSSRKNLCLRACGTCCSRCNCVPPGTFGNKDVCPCYANMKTHGGRLKCP</sequence>
<dbReference type="Proteomes" id="UP000036987">
    <property type="component" value="Unassembled WGS sequence"/>
</dbReference>
<name>A0A0K9NRH1_ZOSMR</name>
<dbReference type="AlphaFoldDB" id="A0A0K9NRH1"/>
<evidence type="ECO:0000256" key="1">
    <source>
        <dbReference type="ARBA" id="ARBA00010582"/>
    </source>
</evidence>
<dbReference type="InterPro" id="IPR003854">
    <property type="entry name" value="GASA"/>
</dbReference>
<gene>
    <name evidence="3" type="ORF">ZOSMA_6G01190</name>
</gene>
<feature type="chain" id="PRO_5005527165" evidence="2">
    <location>
        <begin position="28"/>
        <end position="99"/>
    </location>
</feature>
<dbReference type="EMBL" id="LFYR01001803">
    <property type="protein sequence ID" value="KMZ59188.1"/>
    <property type="molecule type" value="Genomic_DNA"/>
</dbReference>
<keyword evidence="4" id="KW-1185">Reference proteome</keyword>
<keyword evidence="2" id="KW-0732">Signal</keyword>
<evidence type="ECO:0000256" key="2">
    <source>
        <dbReference type="SAM" id="SignalP"/>
    </source>
</evidence>
<dbReference type="OMA" id="GNQDVCP"/>
<comment type="caution">
    <text evidence="3">The sequence shown here is derived from an EMBL/GenBank/DDBJ whole genome shotgun (WGS) entry which is preliminary data.</text>
</comment>
<feature type="signal peptide" evidence="2">
    <location>
        <begin position="1"/>
        <end position="27"/>
    </location>
</feature>
<evidence type="ECO:0000313" key="4">
    <source>
        <dbReference type="Proteomes" id="UP000036987"/>
    </source>
</evidence>
<comment type="similarity">
    <text evidence="1">Belongs to the GASA family.</text>
</comment>
<accession>A0A0K9NRH1</accession>
<dbReference type="OrthoDB" id="625265at2759"/>
<protein>
    <submittedName>
        <fullName evidence="3">Gibberellin-regulated protein 3</fullName>
    </submittedName>
</protein>
<reference evidence="4" key="1">
    <citation type="journal article" date="2016" name="Nature">
        <title>The genome of the seagrass Zostera marina reveals angiosperm adaptation to the sea.</title>
        <authorList>
            <person name="Olsen J.L."/>
            <person name="Rouze P."/>
            <person name="Verhelst B."/>
            <person name="Lin Y.-C."/>
            <person name="Bayer T."/>
            <person name="Collen J."/>
            <person name="Dattolo E."/>
            <person name="De Paoli E."/>
            <person name="Dittami S."/>
            <person name="Maumus F."/>
            <person name="Michel G."/>
            <person name="Kersting A."/>
            <person name="Lauritano C."/>
            <person name="Lohaus R."/>
            <person name="Toepel M."/>
            <person name="Tonon T."/>
            <person name="Vanneste K."/>
            <person name="Amirebrahimi M."/>
            <person name="Brakel J."/>
            <person name="Bostroem C."/>
            <person name="Chovatia M."/>
            <person name="Grimwood J."/>
            <person name="Jenkins J.W."/>
            <person name="Jueterbock A."/>
            <person name="Mraz A."/>
            <person name="Stam W.T."/>
            <person name="Tice H."/>
            <person name="Bornberg-Bauer E."/>
            <person name="Green P.J."/>
            <person name="Pearson G.A."/>
            <person name="Procaccini G."/>
            <person name="Duarte C.M."/>
            <person name="Schmutz J."/>
            <person name="Reusch T.B.H."/>
            <person name="Van de Peer Y."/>
        </authorList>
    </citation>
    <scope>NUCLEOTIDE SEQUENCE [LARGE SCALE GENOMIC DNA]</scope>
    <source>
        <strain evidence="4">cv. Finnish</strain>
    </source>
</reference>
<proteinExistence type="inferred from homology"/>
<dbReference type="PANTHER" id="PTHR23201:SF45">
    <property type="entry name" value="SNAKIN-2-LIKE"/>
    <property type="match status" value="1"/>
</dbReference>
<dbReference type="Pfam" id="PF02704">
    <property type="entry name" value="GASA"/>
    <property type="match status" value="1"/>
</dbReference>
<organism evidence="3 4">
    <name type="scientific">Zostera marina</name>
    <name type="common">Eelgrass</name>
    <dbReference type="NCBI Taxonomy" id="29655"/>
    <lineage>
        <taxon>Eukaryota</taxon>
        <taxon>Viridiplantae</taxon>
        <taxon>Streptophyta</taxon>
        <taxon>Embryophyta</taxon>
        <taxon>Tracheophyta</taxon>
        <taxon>Spermatophyta</taxon>
        <taxon>Magnoliopsida</taxon>
        <taxon>Liliopsida</taxon>
        <taxon>Zosteraceae</taxon>
        <taxon>Zostera</taxon>
    </lineage>
</organism>
<evidence type="ECO:0000313" key="3">
    <source>
        <dbReference type="EMBL" id="KMZ59188.1"/>
    </source>
</evidence>
<dbReference type="PANTHER" id="PTHR23201">
    <property type="entry name" value="EXTENSIN, PROLINE-RICH PROTEIN"/>
    <property type="match status" value="1"/>
</dbReference>